<reference evidence="2" key="1">
    <citation type="journal article" date="2011" name="PLoS Genet.">
        <title>Genomic analysis of the necrotrophic fungal pathogens Sclerotinia sclerotiorum and Botrytis cinerea.</title>
        <authorList>
            <person name="Amselem J."/>
            <person name="Cuomo C.A."/>
            <person name="van Kan J.A."/>
            <person name="Viaud M."/>
            <person name="Benito E.P."/>
            <person name="Couloux A."/>
            <person name="Coutinho P.M."/>
            <person name="de Vries R.P."/>
            <person name="Dyer P.S."/>
            <person name="Fillinger S."/>
            <person name="Fournier E."/>
            <person name="Gout L."/>
            <person name="Hahn M."/>
            <person name="Kohn L."/>
            <person name="Lapalu N."/>
            <person name="Plummer K.M."/>
            <person name="Pradier J.M."/>
            <person name="Quevillon E."/>
            <person name="Sharon A."/>
            <person name="Simon A."/>
            <person name="ten Have A."/>
            <person name="Tudzynski B."/>
            <person name="Tudzynski P."/>
            <person name="Wincker P."/>
            <person name="Andrew M."/>
            <person name="Anthouard V."/>
            <person name="Beever R.E."/>
            <person name="Beffa R."/>
            <person name="Benoit I."/>
            <person name="Bouzid O."/>
            <person name="Brault B."/>
            <person name="Chen Z."/>
            <person name="Choquer M."/>
            <person name="Collemare J."/>
            <person name="Cotton P."/>
            <person name="Danchin E.G."/>
            <person name="Da Silva C."/>
            <person name="Gautier A."/>
            <person name="Giraud C."/>
            <person name="Giraud T."/>
            <person name="Gonzalez C."/>
            <person name="Grossetete S."/>
            <person name="Guldener U."/>
            <person name="Henrissat B."/>
            <person name="Howlett B.J."/>
            <person name="Kodira C."/>
            <person name="Kretschmer M."/>
            <person name="Lappartient A."/>
            <person name="Leroch M."/>
            <person name="Levis C."/>
            <person name="Mauceli E."/>
            <person name="Neuveglise C."/>
            <person name="Oeser B."/>
            <person name="Pearson M."/>
            <person name="Poulain J."/>
            <person name="Poussereau N."/>
            <person name="Quesneville H."/>
            <person name="Rascle C."/>
            <person name="Schumacher J."/>
            <person name="Segurens B."/>
            <person name="Sexton A."/>
            <person name="Silva E."/>
            <person name="Sirven C."/>
            <person name="Soanes D.M."/>
            <person name="Talbot N.J."/>
            <person name="Templeton M."/>
            <person name="Yandava C."/>
            <person name="Yarden O."/>
            <person name="Zeng Q."/>
            <person name="Rollins J.A."/>
            <person name="Lebrun M.H."/>
            <person name="Dickman M."/>
        </authorList>
    </citation>
    <scope>NUCLEOTIDE SEQUENCE [LARGE SCALE GENOMIC DNA]</scope>
    <source>
        <strain evidence="2">T4</strain>
    </source>
</reference>
<dbReference type="EMBL" id="FQ790353">
    <property type="protein sequence ID" value="CCD55103.1"/>
    <property type="molecule type" value="Genomic_DNA"/>
</dbReference>
<accession>G2YU05</accession>
<name>G2YU05_BOTF4</name>
<gene>
    <name evidence="1" type="ORF">BofuT4_uP159240.1</name>
</gene>
<dbReference type="HOGENOM" id="CLU_2413028_0_0_1"/>
<dbReference type="AlphaFoldDB" id="G2YU05"/>
<evidence type="ECO:0000313" key="2">
    <source>
        <dbReference type="Proteomes" id="UP000008177"/>
    </source>
</evidence>
<dbReference type="InParanoid" id="G2YU05"/>
<protein>
    <submittedName>
        <fullName evidence="1">Uncharacterized protein</fullName>
    </submittedName>
</protein>
<evidence type="ECO:0000313" key="1">
    <source>
        <dbReference type="EMBL" id="CCD55103.1"/>
    </source>
</evidence>
<proteinExistence type="predicted"/>
<sequence length="92" mass="10470">MSWKKDRRSTSASVKDLDARTSPMLTRCGMSGYKTTARTCVPLSHFGRRIPCTAGWLSEHTWGPKLVRSRWSYLGGDEAKRNMQGHHDFLTI</sequence>
<organism evidence="1 2">
    <name type="scientific">Botryotinia fuckeliana (strain T4)</name>
    <name type="common">Noble rot fungus</name>
    <name type="synonym">Botrytis cinerea</name>
    <dbReference type="NCBI Taxonomy" id="999810"/>
    <lineage>
        <taxon>Eukaryota</taxon>
        <taxon>Fungi</taxon>
        <taxon>Dikarya</taxon>
        <taxon>Ascomycota</taxon>
        <taxon>Pezizomycotina</taxon>
        <taxon>Leotiomycetes</taxon>
        <taxon>Helotiales</taxon>
        <taxon>Sclerotiniaceae</taxon>
        <taxon>Botrytis</taxon>
    </lineage>
</organism>
<dbReference type="Proteomes" id="UP000008177">
    <property type="component" value="Unplaced contigs"/>
</dbReference>